<proteinExistence type="predicted"/>
<dbReference type="OrthoDB" id="10657925at2759"/>
<dbReference type="AlphaFoldDB" id="A0A553PDM4"/>
<evidence type="ECO:0008006" key="4">
    <source>
        <dbReference type="Google" id="ProtNLM"/>
    </source>
</evidence>
<comment type="caution">
    <text evidence="2">The sequence shown here is derived from an EMBL/GenBank/DDBJ whole genome shotgun (WGS) entry which is preliminary data.</text>
</comment>
<dbReference type="EMBL" id="VCGU01000005">
    <property type="protein sequence ID" value="TRY75788.1"/>
    <property type="molecule type" value="Genomic_DNA"/>
</dbReference>
<accession>A0A553PDM4</accession>
<evidence type="ECO:0000313" key="3">
    <source>
        <dbReference type="Proteomes" id="UP000318571"/>
    </source>
</evidence>
<organism evidence="2 3">
    <name type="scientific">Tigriopus californicus</name>
    <name type="common">Marine copepod</name>
    <dbReference type="NCBI Taxonomy" id="6832"/>
    <lineage>
        <taxon>Eukaryota</taxon>
        <taxon>Metazoa</taxon>
        <taxon>Ecdysozoa</taxon>
        <taxon>Arthropoda</taxon>
        <taxon>Crustacea</taxon>
        <taxon>Multicrustacea</taxon>
        <taxon>Hexanauplia</taxon>
        <taxon>Copepoda</taxon>
        <taxon>Harpacticoida</taxon>
        <taxon>Harpacticidae</taxon>
        <taxon>Tigriopus</taxon>
    </lineage>
</organism>
<dbReference type="Proteomes" id="UP000318571">
    <property type="component" value="Chromosome 2"/>
</dbReference>
<gene>
    <name evidence="2" type="ORF">TCAL_01295</name>
</gene>
<feature type="chain" id="PRO_5021746934" description="EGF-like domain-containing protein" evidence="1">
    <location>
        <begin position="21"/>
        <end position="597"/>
    </location>
</feature>
<feature type="signal peptide" evidence="1">
    <location>
        <begin position="1"/>
        <end position="20"/>
    </location>
</feature>
<evidence type="ECO:0000256" key="1">
    <source>
        <dbReference type="SAM" id="SignalP"/>
    </source>
</evidence>
<name>A0A553PDM4_TIGCA</name>
<protein>
    <recommendedName>
        <fullName evidence="4">EGF-like domain-containing protein</fullName>
    </recommendedName>
</protein>
<keyword evidence="3" id="KW-1185">Reference proteome</keyword>
<reference evidence="2 3" key="1">
    <citation type="journal article" date="2018" name="Nat. Ecol. Evol.">
        <title>Genomic signatures of mitonuclear coevolution across populations of Tigriopus californicus.</title>
        <authorList>
            <person name="Barreto F.S."/>
            <person name="Watson E.T."/>
            <person name="Lima T.G."/>
            <person name="Willett C.S."/>
            <person name="Edmands S."/>
            <person name="Li W."/>
            <person name="Burton R.S."/>
        </authorList>
    </citation>
    <scope>NUCLEOTIDE SEQUENCE [LARGE SCALE GENOMIC DNA]</scope>
    <source>
        <strain evidence="2 3">San Diego</strain>
    </source>
</reference>
<keyword evidence="1" id="KW-0732">Signal</keyword>
<sequence>MGLQFLGLVAFTFFVGQTMAFDCTQVNSTIMNYNPLGTCNCTGHLYVSNDCREGFYCFDLEGNGCLRTCEEDEFLVPNFKERTWHCLKNGLVPPPDHRELDDEFDPDVFESLSYEDRILLRCPVSGYNLCPSNETAPPPNPDDVTENPLGTCRCNGELWVAEGCSFGFYCNDSIPDIGGTLKICDDGYVLIVDFENNDWDCVEDEGQCPLDQVNGVGCRQPDCLYGQNSLGQCECDGQLYIDEDCNEGFLCSTNIPDPYLFQGCKKTCLNGQILVPDIPNKDWKCEDKSTTQYRCPGAFHFECHANVLGSNFTSDMCGCDGELLVNHDCSEAFYCFGRMANGGRSIKCPEGQIVEVDTDNFDAVCTTNVDKCPGLGGFRVGCDGSDIAVPELPKCEYGPNEIGTCDGCSGQIMVNENCTKSFYCSNWVPDVDDDGCHLECYNGQVVLLDLKTKSWRCDDKPEGFICPGEFKVDCPRAENYAIHCGCQNEVWISDGCRQAFVCVEETIDGAPQGKLTRCNDNEIISFSYANSSLECIPDEGQCPGSVHFGCVGGDLSGTTIPTTTTTTTTTSTENGGDFVKGCFLLVTVLALLGVYQI</sequence>
<evidence type="ECO:0000313" key="2">
    <source>
        <dbReference type="EMBL" id="TRY75788.1"/>
    </source>
</evidence>